<evidence type="ECO:0000313" key="2">
    <source>
        <dbReference type="Proteomes" id="UP001288944"/>
    </source>
</evidence>
<accession>A0AAW9K9I3</accession>
<dbReference type="Gene3D" id="2.30.30.110">
    <property type="match status" value="1"/>
</dbReference>
<proteinExistence type="predicted"/>
<dbReference type="Proteomes" id="UP001288944">
    <property type="component" value="Unassembled WGS sequence"/>
</dbReference>
<name>A0AAW9K9I3_CLOPF</name>
<dbReference type="EMBL" id="WNUR01000018">
    <property type="protein sequence ID" value="MDZ7541402.1"/>
    <property type="molecule type" value="Genomic_DNA"/>
</dbReference>
<evidence type="ECO:0008006" key="3">
    <source>
        <dbReference type="Google" id="ProtNLM"/>
    </source>
</evidence>
<dbReference type="SUPFAM" id="SSF50118">
    <property type="entry name" value="Cell growth inhibitor/plasmid maintenance toxic component"/>
    <property type="match status" value="1"/>
</dbReference>
<sequence length="150" mass="17386">MVTKYKDFDVIEDDRSFAWGEIWKVRDALVTLLPTDRVNVPRNIHPCRLIVITQNCEENNNKYFPVIRVAPLASDIKYQQKFDILLKKDIDATGIDKTCMIQMHLEQPMLKKDLFEKVGEVSEDKLYEIIALEADLIGLDLDGQTDNDEE</sequence>
<reference evidence="1" key="1">
    <citation type="submission" date="2019-11" db="EMBL/GenBank/DDBJ databases">
        <title>Characterization of Clostridium perfringens isolates from swine manure treated agricultural soils.</title>
        <authorList>
            <person name="Wushke S.T."/>
        </authorList>
    </citation>
    <scope>NUCLEOTIDE SEQUENCE</scope>
    <source>
        <strain evidence="1">X62</strain>
    </source>
</reference>
<dbReference type="InterPro" id="IPR011067">
    <property type="entry name" value="Plasmid_toxin/cell-grow_inhib"/>
</dbReference>
<dbReference type="RefSeq" id="WP_322378948.1">
    <property type="nucleotide sequence ID" value="NZ_WNUN01000012.1"/>
</dbReference>
<evidence type="ECO:0000313" key="1">
    <source>
        <dbReference type="EMBL" id="MDZ7541402.1"/>
    </source>
</evidence>
<gene>
    <name evidence="1" type="ORF">GNF83_09050</name>
</gene>
<dbReference type="AlphaFoldDB" id="A0AAW9K9I3"/>
<protein>
    <recommendedName>
        <fullName evidence="3">Type II toxin-antitoxin system PemK/MazF family toxin</fullName>
    </recommendedName>
</protein>
<comment type="caution">
    <text evidence="1">The sequence shown here is derived from an EMBL/GenBank/DDBJ whole genome shotgun (WGS) entry which is preliminary data.</text>
</comment>
<organism evidence="1 2">
    <name type="scientific">Clostridium perfringens</name>
    <dbReference type="NCBI Taxonomy" id="1502"/>
    <lineage>
        <taxon>Bacteria</taxon>
        <taxon>Bacillati</taxon>
        <taxon>Bacillota</taxon>
        <taxon>Clostridia</taxon>
        <taxon>Eubacteriales</taxon>
        <taxon>Clostridiaceae</taxon>
        <taxon>Clostridium</taxon>
    </lineage>
</organism>